<evidence type="ECO:0000313" key="4">
    <source>
        <dbReference type="Proteomes" id="UP000285092"/>
    </source>
</evidence>
<name>A0A418NLK2_9SPHN</name>
<feature type="region of interest" description="Disordered" evidence="1">
    <location>
        <begin position="1"/>
        <end position="36"/>
    </location>
</feature>
<evidence type="ECO:0000313" key="2">
    <source>
        <dbReference type="EMBL" id="RIV76016.1"/>
    </source>
</evidence>
<dbReference type="Proteomes" id="UP000285092">
    <property type="component" value="Unassembled WGS sequence"/>
</dbReference>
<dbReference type="EMBL" id="QXFK01000008">
    <property type="protein sequence ID" value="RIV80729.1"/>
    <property type="molecule type" value="Genomic_DNA"/>
</dbReference>
<dbReference type="AlphaFoldDB" id="A0A418NLK2"/>
<keyword evidence="4" id="KW-1185">Reference proteome</keyword>
<feature type="compositionally biased region" description="Basic and acidic residues" evidence="1">
    <location>
        <begin position="15"/>
        <end position="36"/>
    </location>
</feature>
<protein>
    <submittedName>
        <fullName evidence="3">Uncharacterized protein</fullName>
    </submittedName>
</protein>
<evidence type="ECO:0000313" key="3">
    <source>
        <dbReference type="EMBL" id="RIV80729.1"/>
    </source>
</evidence>
<reference evidence="3 4" key="1">
    <citation type="submission" date="2018-08" db="EMBL/GenBank/DDBJ databases">
        <title>Altererythrobacter sp.Ery1 and Ery12, the genome sequencing of novel strains in genus Alterythrobacter.</title>
        <authorList>
            <person name="Cheng H."/>
            <person name="Wu Y.-H."/>
            <person name="Fang C."/>
            <person name="Xu X.-W."/>
        </authorList>
    </citation>
    <scope>NUCLEOTIDE SEQUENCE [LARGE SCALE GENOMIC DNA]</scope>
    <source>
        <strain evidence="3 4">Ery1</strain>
    </source>
</reference>
<gene>
    <name evidence="3" type="ORF">D2V04_01735</name>
    <name evidence="2" type="ORF">D2V04_17390</name>
</gene>
<organism evidence="3 4">
    <name type="scientific">Pelagerythrobacter aerophilus</name>
    <dbReference type="NCBI Taxonomy" id="2306995"/>
    <lineage>
        <taxon>Bacteria</taxon>
        <taxon>Pseudomonadati</taxon>
        <taxon>Pseudomonadota</taxon>
        <taxon>Alphaproteobacteria</taxon>
        <taxon>Sphingomonadales</taxon>
        <taxon>Erythrobacteraceae</taxon>
        <taxon>Pelagerythrobacter</taxon>
    </lineage>
</organism>
<comment type="caution">
    <text evidence="3">The sequence shown here is derived from an EMBL/GenBank/DDBJ whole genome shotgun (WGS) entry which is preliminary data.</text>
</comment>
<sequence>MSGIADPSTNPAIGRELRETRERIDRGRESGDLSKREARALRRENRQIGVLADRYGRDGISDAEYRELEMRARVLQSQVEAQRIRPTTDDPD</sequence>
<accession>A0A418NLK2</accession>
<dbReference type="EMBL" id="QXFK01000019">
    <property type="protein sequence ID" value="RIV76016.1"/>
    <property type="molecule type" value="Genomic_DNA"/>
</dbReference>
<evidence type="ECO:0000256" key="1">
    <source>
        <dbReference type="SAM" id="MobiDB-lite"/>
    </source>
</evidence>
<proteinExistence type="predicted"/>